<dbReference type="Proteomes" id="UP001054821">
    <property type="component" value="Chromosome 8"/>
</dbReference>
<protein>
    <submittedName>
        <fullName evidence="1">Uncharacterized protein</fullName>
    </submittedName>
</protein>
<organism evidence="1 2">
    <name type="scientific">Prunus dulcis</name>
    <name type="common">Almond</name>
    <name type="synonym">Amygdalus dulcis</name>
    <dbReference type="NCBI Taxonomy" id="3755"/>
    <lineage>
        <taxon>Eukaryota</taxon>
        <taxon>Viridiplantae</taxon>
        <taxon>Streptophyta</taxon>
        <taxon>Embryophyta</taxon>
        <taxon>Tracheophyta</taxon>
        <taxon>Spermatophyta</taxon>
        <taxon>Magnoliopsida</taxon>
        <taxon>eudicotyledons</taxon>
        <taxon>Gunneridae</taxon>
        <taxon>Pentapetalae</taxon>
        <taxon>rosids</taxon>
        <taxon>fabids</taxon>
        <taxon>Rosales</taxon>
        <taxon>Rosaceae</taxon>
        <taxon>Amygdaloideae</taxon>
        <taxon>Amygdaleae</taxon>
        <taxon>Prunus</taxon>
    </lineage>
</organism>
<evidence type="ECO:0000313" key="2">
    <source>
        <dbReference type="Proteomes" id="UP001054821"/>
    </source>
</evidence>
<dbReference type="AlphaFoldDB" id="A0AAD4YL18"/>
<proteinExistence type="predicted"/>
<sequence>MDDRRDPILPLTFALISFPISNLEAHQEKDSSLKKSTVATFNLLSPQFHPAVSWLVALRGFVSSAKMVTKMVDLRSDPVTKPSG</sequence>
<evidence type="ECO:0000313" key="1">
    <source>
        <dbReference type="EMBL" id="KAI5314047.1"/>
    </source>
</evidence>
<keyword evidence="2" id="KW-1185">Reference proteome</keyword>
<comment type="caution">
    <text evidence="1">The sequence shown here is derived from an EMBL/GenBank/DDBJ whole genome shotgun (WGS) entry which is preliminary data.</text>
</comment>
<gene>
    <name evidence="1" type="ORF">L3X38_043223</name>
</gene>
<dbReference type="EMBL" id="JAJFAZ020000008">
    <property type="protein sequence ID" value="KAI5314047.1"/>
    <property type="molecule type" value="Genomic_DNA"/>
</dbReference>
<name>A0AAD4YL18_PRUDU</name>
<accession>A0AAD4YL18</accession>
<reference evidence="1 2" key="1">
    <citation type="journal article" date="2022" name="G3 (Bethesda)">
        <title>Whole-genome sequence and methylome profiling of the almond [Prunus dulcis (Mill.) D.A. Webb] cultivar 'Nonpareil'.</title>
        <authorList>
            <person name="D'Amico-Willman K.M."/>
            <person name="Ouma W.Z."/>
            <person name="Meulia T."/>
            <person name="Sideli G.M."/>
            <person name="Gradziel T.M."/>
            <person name="Fresnedo-Ramirez J."/>
        </authorList>
    </citation>
    <scope>NUCLEOTIDE SEQUENCE [LARGE SCALE GENOMIC DNA]</scope>
    <source>
        <strain evidence="1">Clone GOH B32 T37-40</strain>
    </source>
</reference>